<dbReference type="InterPro" id="IPR030395">
    <property type="entry name" value="GP_PDE_dom"/>
</dbReference>
<dbReference type="PANTHER" id="PTHR46211">
    <property type="entry name" value="GLYCEROPHOSPHORYL DIESTER PHOSPHODIESTERASE"/>
    <property type="match status" value="1"/>
</dbReference>
<dbReference type="Pfam" id="PF03009">
    <property type="entry name" value="GDPD"/>
    <property type="match status" value="1"/>
</dbReference>
<organism evidence="3 4">
    <name type="scientific">Kushneria phosphatilytica</name>
    <dbReference type="NCBI Taxonomy" id="657387"/>
    <lineage>
        <taxon>Bacteria</taxon>
        <taxon>Pseudomonadati</taxon>
        <taxon>Pseudomonadota</taxon>
        <taxon>Gammaproteobacteria</taxon>
        <taxon>Oceanospirillales</taxon>
        <taxon>Halomonadaceae</taxon>
        <taxon>Kushneria</taxon>
    </lineage>
</organism>
<gene>
    <name evidence="3" type="ORF">FY550_03890</name>
</gene>
<dbReference type="PROSITE" id="PS51704">
    <property type="entry name" value="GP_PDE"/>
    <property type="match status" value="1"/>
</dbReference>
<accession>A0A5C0ZWY6</accession>
<dbReference type="EMBL" id="CP043420">
    <property type="protein sequence ID" value="QEL10364.1"/>
    <property type="molecule type" value="Genomic_DNA"/>
</dbReference>
<reference evidence="3 4" key="1">
    <citation type="submission" date="2019-08" db="EMBL/GenBank/DDBJ databases">
        <title>Complete genome sequence of Kushneria sp. YCWA18, a halophilic phosphate-solubilizing bacterium isolated from Daqiao saltern in China.</title>
        <authorList>
            <person name="Du G.-X."/>
            <person name="Qu L.-Y."/>
        </authorList>
    </citation>
    <scope>NUCLEOTIDE SEQUENCE [LARGE SCALE GENOMIC DNA]</scope>
    <source>
        <strain evidence="3 4">YCWA18</strain>
    </source>
</reference>
<dbReference type="GO" id="GO:0006629">
    <property type="term" value="P:lipid metabolic process"/>
    <property type="evidence" value="ECO:0007669"/>
    <property type="project" value="InterPro"/>
</dbReference>
<dbReference type="KEGG" id="kuy:FY550_03890"/>
<dbReference type="AlphaFoldDB" id="A0A5C0ZWY6"/>
<sequence>MMNADAVIRQVMTGLVMFSLLSGPALGSEHAPDEPMAVGKRLSEQSGIPWHAVIAHRGDSFDAPESTRPAYLLARALGADYLELDLQRTKDGQLVAFHDDTLKRTTNVEEVFPERADDPISSFTLAELKQLDAGSWFNERYPARARSSYKGLKILTLDEVRSIAEGGDNHPGLYIETKVPKQFPGIEADLKAYLETHHWMGDQALQAPKNFDQKSHVGVAFTPGRVVLQTFEKSSLVNLQQQMPEVPKILLLWLGDGYIPADESIRKGEDESAADFYAREQVASQQAYADWLDFAKSNGAVGVGPSAVQSEHDGKFSSQFSYMDLAKRWMVDMSHEKGLLVHLYTVDQPQDFRTYSNRGVDGFFTNHTSALLQFYGRPSDESVEHILRSWNY</sequence>
<evidence type="ECO:0000256" key="1">
    <source>
        <dbReference type="SAM" id="SignalP"/>
    </source>
</evidence>
<dbReference type="SUPFAM" id="SSF51695">
    <property type="entry name" value="PLC-like phosphodiesterases"/>
    <property type="match status" value="1"/>
</dbReference>
<keyword evidence="4" id="KW-1185">Reference proteome</keyword>
<dbReference type="InterPro" id="IPR017946">
    <property type="entry name" value="PLC-like_Pdiesterase_TIM-brl"/>
</dbReference>
<proteinExistence type="predicted"/>
<name>A0A5C0ZWY6_9GAMM</name>
<evidence type="ECO:0000313" key="3">
    <source>
        <dbReference type="EMBL" id="QEL10364.1"/>
    </source>
</evidence>
<evidence type="ECO:0000313" key="4">
    <source>
        <dbReference type="Proteomes" id="UP000322553"/>
    </source>
</evidence>
<dbReference type="OrthoDB" id="9795622at2"/>
<feature type="signal peptide" evidence="1">
    <location>
        <begin position="1"/>
        <end position="27"/>
    </location>
</feature>
<feature type="domain" description="GP-PDE" evidence="2">
    <location>
        <begin position="51"/>
        <end position="375"/>
    </location>
</feature>
<dbReference type="PANTHER" id="PTHR46211:SF1">
    <property type="entry name" value="GLYCEROPHOSPHODIESTER PHOSPHODIESTERASE, CYTOPLASMIC"/>
    <property type="match status" value="1"/>
</dbReference>
<protein>
    <submittedName>
        <fullName evidence="3">Glycerophosphodiester phosphodiesterase</fullName>
    </submittedName>
</protein>
<keyword evidence="1" id="KW-0732">Signal</keyword>
<dbReference type="CDD" id="cd08601">
    <property type="entry name" value="GDPD_SaGlpQ_like"/>
    <property type="match status" value="1"/>
</dbReference>
<dbReference type="GO" id="GO:0008081">
    <property type="term" value="F:phosphoric diester hydrolase activity"/>
    <property type="evidence" value="ECO:0007669"/>
    <property type="project" value="InterPro"/>
</dbReference>
<dbReference type="Proteomes" id="UP000322553">
    <property type="component" value="Chromosome"/>
</dbReference>
<dbReference type="Gene3D" id="3.20.20.190">
    <property type="entry name" value="Phosphatidylinositol (PI) phosphodiesterase"/>
    <property type="match status" value="1"/>
</dbReference>
<evidence type="ECO:0000259" key="2">
    <source>
        <dbReference type="PROSITE" id="PS51704"/>
    </source>
</evidence>
<feature type="chain" id="PRO_5022760885" evidence="1">
    <location>
        <begin position="28"/>
        <end position="392"/>
    </location>
</feature>